<feature type="region of interest" description="Disordered" evidence="1">
    <location>
        <begin position="46"/>
        <end position="66"/>
    </location>
</feature>
<evidence type="ECO:0000256" key="1">
    <source>
        <dbReference type="SAM" id="MobiDB-lite"/>
    </source>
</evidence>
<sequence length="66" mass="6727">MGGPPAQAACRIAVVVLHDNLPQGLGLRAGPVTLSVLVEALQQAAGVVSGRENSLQPKKGEQPHPP</sequence>
<keyword evidence="3" id="KW-1185">Reference proteome</keyword>
<dbReference type="RefSeq" id="WP_216343545.1">
    <property type="nucleotide sequence ID" value="NZ_JAHLEM010000232.1"/>
</dbReference>
<dbReference type="EMBL" id="JAHLEM010000232">
    <property type="protein sequence ID" value="MBU3866512.1"/>
    <property type="molecule type" value="Genomic_DNA"/>
</dbReference>
<reference evidence="2 3" key="1">
    <citation type="submission" date="2021-06" db="EMBL/GenBank/DDBJ databases">
        <authorList>
            <person name="Pan X."/>
        </authorList>
    </citation>
    <scope>NUCLEOTIDE SEQUENCE [LARGE SCALE GENOMIC DNA]</scope>
    <source>
        <strain evidence="2 3">4503</strain>
    </source>
</reference>
<accession>A0ABS6CHV8</accession>
<protein>
    <submittedName>
        <fullName evidence="2">Uncharacterized protein</fullName>
    </submittedName>
</protein>
<evidence type="ECO:0000313" key="2">
    <source>
        <dbReference type="EMBL" id="MBU3866512.1"/>
    </source>
</evidence>
<name>A0ABS6CHV8_9ACTN</name>
<dbReference type="Proteomes" id="UP000720508">
    <property type="component" value="Unassembled WGS sequence"/>
</dbReference>
<evidence type="ECO:0000313" key="3">
    <source>
        <dbReference type="Proteomes" id="UP000720508"/>
    </source>
</evidence>
<gene>
    <name evidence="2" type="ORF">KN815_21330</name>
</gene>
<comment type="caution">
    <text evidence="2">The sequence shown here is derived from an EMBL/GenBank/DDBJ whole genome shotgun (WGS) entry which is preliminary data.</text>
</comment>
<proteinExistence type="predicted"/>
<organism evidence="2 3">
    <name type="scientific">Streptomyces niphimycinicus</name>
    <dbReference type="NCBI Taxonomy" id="2842201"/>
    <lineage>
        <taxon>Bacteria</taxon>
        <taxon>Bacillati</taxon>
        <taxon>Actinomycetota</taxon>
        <taxon>Actinomycetes</taxon>
        <taxon>Kitasatosporales</taxon>
        <taxon>Streptomycetaceae</taxon>
        <taxon>Streptomyces</taxon>
    </lineage>
</organism>